<dbReference type="GO" id="GO:0006694">
    <property type="term" value="P:steroid biosynthetic process"/>
    <property type="evidence" value="ECO:0007669"/>
    <property type="project" value="InterPro"/>
</dbReference>
<reference evidence="10 11" key="1">
    <citation type="journal article" date="2018" name="Mol. Plant">
        <title>The genome of Artemisia annua provides insight into the evolution of Asteraceae family and artemisinin biosynthesis.</title>
        <authorList>
            <person name="Shen Q."/>
            <person name="Zhang L."/>
            <person name="Liao Z."/>
            <person name="Wang S."/>
            <person name="Yan T."/>
            <person name="Shi P."/>
            <person name="Liu M."/>
            <person name="Fu X."/>
            <person name="Pan Q."/>
            <person name="Wang Y."/>
            <person name="Lv Z."/>
            <person name="Lu X."/>
            <person name="Zhang F."/>
            <person name="Jiang W."/>
            <person name="Ma Y."/>
            <person name="Chen M."/>
            <person name="Hao X."/>
            <person name="Li L."/>
            <person name="Tang Y."/>
            <person name="Lv G."/>
            <person name="Zhou Y."/>
            <person name="Sun X."/>
            <person name="Brodelius P.E."/>
            <person name="Rose J.K.C."/>
            <person name="Tang K."/>
        </authorList>
    </citation>
    <scope>NUCLEOTIDE SEQUENCE [LARGE SCALE GENOMIC DNA]</scope>
    <source>
        <strain evidence="11">cv. Huhao1</strain>
        <tissue evidence="10">Leaf</tissue>
    </source>
</reference>
<keyword evidence="5 8" id="KW-1133">Transmembrane helix</keyword>
<comment type="subcellular location">
    <subcellularLocation>
        <location evidence="1 8">Endoplasmic reticulum membrane</location>
        <topology evidence="1 8">Multi-pass membrane protein</topology>
    </subcellularLocation>
</comment>
<evidence type="ECO:0000313" key="11">
    <source>
        <dbReference type="Proteomes" id="UP000245207"/>
    </source>
</evidence>
<dbReference type="InterPro" id="IPR036291">
    <property type="entry name" value="NAD(P)-bd_dom_sf"/>
</dbReference>
<keyword evidence="10" id="KW-0413">Isomerase</keyword>
<evidence type="ECO:0000256" key="8">
    <source>
        <dbReference type="RuleBase" id="RU363132"/>
    </source>
</evidence>
<evidence type="ECO:0000256" key="1">
    <source>
        <dbReference type="ARBA" id="ARBA00004477"/>
    </source>
</evidence>
<evidence type="ECO:0000256" key="3">
    <source>
        <dbReference type="ARBA" id="ARBA00022692"/>
    </source>
</evidence>
<protein>
    <recommendedName>
        <fullName evidence="8">Reticulon-like protein</fullName>
    </recommendedName>
</protein>
<dbReference type="AlphaFoldDB" id="A0A2U1PPP4"/>
<dbReference type="GO" id="GO:0016853">
    <property type="term" value="F:isomerase activity"/>
    <property type="evidence" value="ECO:0007669"/>
    <property type="project" value="UniProtKB-KW"/>
</dbReference>
<dbReference type="InterPro" id="IPR003388">
    <property type="entry name" value="Reticulon"/>
</dbReference>
<comment type="similarity">
    <text evidence="2">Belongs to the 3-beta-HSD family.</text>
</comment>
<name>A0A2U1PPP4_ARTAN</name>
<evidence type="ECO:0000256" key="6">
    <source>
        <dbReference type="ARBA" id="ARBA00023002"/>
    </source>
</evidence>
<evidence type="ECO:0000256" key="7">
    <source>
        <dbReference type="ARBA" id="ARBA00023136"/>
    </source>
</evidence>
<dbReference type="OrthoDB" id="10058185at2759"/>
<organism evidence="10 11">
    <name type="scientific">Artemisia annua</name>
    <name type="common">Sweet wormwood</name>
    <dbReference type="NCBI Taxonomy" id="35608"/>
    <lineage>
        <taxon>Eukaryota</taxon>
        <taxon>Viridiplantae</taxon>
        <taxon>Streptophyta</taxon>
        <taxon>Embryophyta</taxon>
        <taxon>Tracheophyta</taxon>
        <taxon>Spermatophyta</taxon>
        <taxon>Magnoliopsida</taxon>
        <taxon>eudicotyledons</taxon>
        <taxon>Gunneridae</taxon>
        <taxon>Pentapetalae</taxon>
        <taxon>asterids</taxon>
        <taxon>campanulids</taxon>
        <taxon>Asterales</taxon>
        <taxon>Asteraceae</taxon>
        <taxon>Asteroideae</taxon>
        <taxon>Anthemideae</taxon>
        <taxon>Artemisiinae</taxon>
        <taxon>Artemisia</taxon>
    </lineage>
</organism>
<gene>
    <name evidence="10" type="ORF">CTI12_AA026450</name>
</gene>
<accession>A0A2U1PPP4</accession>
<evidence type="ECO:0000256" key="4">
    <source>
        <dbReference type="ARBA" id="ARBA00022824"/>
    </source>
</evidence>
<dbReference type="PANTHER" id="PTHR43245:SF51">
    <property type="entry name" value="SHORT CHAIN DEHYDROGENASE_REDUCTASE FAMILY 42E, MEMBER 2"/>
    <property type="match status" value="1"/>
</dbReference>
<proteinExistence type="inferred from homology"/>
<evidence type="ECO:0000256" key="2">
    <source>
        <dbReference type="ARBA" id="ARBA00009219"/>
    </source>
</evidence>
<dbReference type="STRING" id="35608.A0A2U1PPP4"/>
<sequence length="567" mass="63653">MADEHEQWCLVTGGRGFAARHLVNMLIRYDIYAVRITDLGPDIKLEPHEENGSLGNALRSGRAQYLSMDIRNKAQVYTACDGVEVVFHMAAPDSSNSNHQLHYSVNVHGTKNIIDACTVLNVKRLIYTSSPSVVFDGRHGIYDGHEAMPYPAKHNDSYSSTKAEGEALVIKANSMNGLLTCCIRPSSIFGPGDKLFVPTLVAAARAGKFKFIIGNGKNMYDFTYVENVAHAHAYFITNMEPIRFWEFISLILAGLGYQRPKTKVPVFVMTLIAHLVELIYRLSAPYGRNVPHLTPSRIRLLTCNRTFSPWKANDRLGYRPLVSLQIQNFGCRVWFLQEGLRRTIESYSDLRADVYLKKKGPSKATVYLGNGMGLTLLMLRCAVAEILLWRNMKLTLGAILALFALYDNFVIPGYNMITAISIVFVMTLVFLFIHGKLPDKFNAKINNGLFCCRMGYSVDKIMESNFHLTDTMSRQAALSVVSSWNHAACTLRSISSGNDSVIFFKDTALSLLILALIGSMSLQCFFEKVLPFAFVAFYLYEKKEDEIDGFIQKLILIGRLSNHELDH</sequence>
<dbReference type="PANTHER" id="PTHR43245">
    <property type="entry name" value="BIFUNCTIONAL POLYMYXIN RESISTANCE PROTEIN ARNA"/>
    <property type="match status" value="1"/>
</dbReference>
<evidence type="ECO:0000256" key="5">
    <source>
        <dbReference type="ARBA" id="ARBA00022989"/>
    </source>
</evidence>
<dbReference type="PROSITE" id="PS50845">
    <property type="entry name" value="RETICULON"/>
    <property type="match status" value="1"/>
</dbReference>
<evidence type="ECO:0000259" key="9">
    <source>
        <dbReference type="PROSITE" id="PS50845"/>
    </source>
</evidence>
<comment type="caution">
    <text evidence="10">The sequence shown here is derived from an EMBL/GenBank/DDBJ whole genome shotgun (WGS) entry which is preliminary data.</text>
</comment>
<dbReference type="GO" id="GO:0005789">
    <property type="term" value="C:endoplasmic reticulum membrane"/>
    <property type="evidence" value="ECO:0007669"/>
    <property type="project" value="UniProtKB-SubCell"/>
</dbReference>
<keyword evidence="11" id="KW-1185">Reference proteome</keyword>
<dbReference type="Gene3D" id="3.40.50.720">
    <property type="entry name" value="NAD(P)-binding Rossmann-like Domain"/>
    <property type="match status" value="1"/>
</dbReference>
<feature type="transmembrane region" description="Helical" evidence="8">
    <location>
        <begin position="417"/>
        <end position="435"/>
    </location>
</feature>
<evidence type="ECO:0000313" key="10">
    <source>
        <dbReference type="EMBL" id="PWA87715.1"/>
    </source>
</evidence>
<dbReference type="Pfam" id="PF02453">
    <property type="entry name" value="Reticulon"/>
    <property type="match status" value="1"/>
</dbReference>
<keyword evidence="6" id="KW-0560">Oxidoreductase</keyword>
<dbReference type="InterPro" id="IPR050177">
    <property type="entry name" value="Lipid_A_modif_metabolic_enz"/>
</dbReference>
<dbReference type="Pfam" id="PF01073">
    <property type="entry name" value="3Beta_HSD"/>
    <property type="match status" value="1"/>
</dbReference>
<dbReference type="SUPFAM" id="SSF51735">
    <property type="entry name" value="NAD(P)-binding Rossmann-fold domains"/>
    <property type="match status" value="1"/>
</dbReference>
<keyword evidence="7 8" id="KW-0472">Membrane</keyword>
<dbReference type="InterPro" id="IPR002225">
    <property type="entry name" value="3Beta_OHSteriod_DH/Estase"/>
</dbReference>
<dbReference type="EMBL" id="PKPP01000884">
    <property type="protein sequence ID" value="PWA87715.1"/>
    <property type="molecule type" value="Genomic_DNA"/>
</dbReference>
<keyword evidence="3 8" id="KW-0812">Transmembrane</keyword>
<keyword evidence="4 8" id="KW-0256">Endoplasmic reticulum</keyword>
<feature type="domain" description="Reticulon" evidence="9">
    <location>
        <begin position="383"/>
        <end position="567"/>
    </location>
</feature>
<dbReference type="GO" id="GO:0016616">
    <property type="term" value="F:oxidoreductase activity, acting on the CH-OH group of donors, NAD or NADP as acceptor"/>
    <property type="evidence" value="ECO:0007669"/>
    <property type="project" value="InterPro"/>
</dbReference>
<feature type="transmembrane region" description="Helical" evidence="8">
    <location>
        <begin position="367"/>
        <end position="387"/>
    </location>
</feature>
<dbReference type="Proteomes" id="UP000245207">
    <property type="component" value="Unassembled WGS sequence"/>
</dbReference>